<protein>
    <recommendedName>
        <fullName evidence="3">DUF3732 domain-containing protein</fullName>
    </recommendedName>
</protein>
<dbReference type="InterPro" id="IPR022205">
    <property type="entry name" value="DUF3732"/>
</dbReference>
<comment type="caution">
    <text evidence="1">The sequence shown here is derived from an EMBL/GenBank/DDBJ whole genome shotgun (WGS) entry which is preliminary data.</text>
</comment>
<dbReference type="EMBL" id="PPEG02000004">
    <property type="protein sequence ID" value="PWN61696.1"/>
    <property type="molecule type" value="Genomic_DNA"/>
</dbReference>
<evidence type="ECO:0008006" key="3">
    <source>
        <dbReference type="Google" id="ProtNLM"/>
    </source>
</evidence>
<dbReference type="RefSeq" id="WP_109738380.1">
    <property type="nucleotide sequence ID" value="NZ_PPEG02000004.1"/>
</dbReference>
<dbReference type="Proteomes" id="UP000236413">
    <property type="component" value="Unassembled WGS sequence"/>
</dbReference>
<evidence type="ECO:0000313" key="2">
    <source>
        <dbReference type="Proteomes" id="UP000236413"/>
    </source>
</evidence>
<name>A0A316WML7_9FLAO</name>
<sequence length="660" mass="77274">MNFQILNVILYPKNKELKPRFLTFKEGKINIITGTSQKGKSAIISIIDYCLGSGECNIPIGLIRETTEVFAIYVKINNEFFFFGRENFDNHKSKMYFYKEESNSDKKIELRSNKWLRNKEDYAINTFYFKSFMNDIAGFKNIETGDNQSSFDYAASFRDTAAFQFQTQNIIANPTTMFYKTDSWEHLQKLKTIFPLILGYKSYEIIDLEREINELERVKNRKVTTFEQIKAQYENWQANIYKYYTQAISLGLTISDINIQNSTVDEIKNELVSIVKRVNSGELYKNGSVNRFSEKVIELNNDRNSKVRILEDLKFKYNKIVQLDNSRASYVDDVAREKEQRLQPIEWFLQRKGNDTCPFCGENSKKAVNELIYLNEEKQKNLEVLKKAKSNELSFEKEKTFLKLEVFENESAISDIDENLHLLLSKEKEENDSLQKIYEFSGKIEHVIDNLNKISPSSELFLEIKKLEEHIATEKLKLDGLYKRFNKKASLEKLSNIISEYSKLLPIEDKYNRIVHFDPSESLNIKIEDTKTRNKYFLSRIGSGANYMGYHLATLFGIHEYLNSLTISGKINYIPTFLILDQPSQVYYPKEFTEGSKDITDTKKIFETADEFMKRTDNKIQIIILEHVPTSMWEDINTDSFNLVENWDSEGDSLIPAEWY</sequence>
<organism evidence="1 2">
    <name type="scientific">Chryseobacterium viscerum</name>
    <dbReference type="NCBI Taxonomy" id="1037377"/>
    <lineage>
        <taxon>Bacteria</taxon>
        <taxon>Pseudomonadati</taxon>
        <taxon>Bacteroidota</taxon>
        <taxon>Flavobacteriia</taxon>
        <taxon>Flavobacteriales</taxon>
        <taxon>Weeksellaceae</taxon>
        <taxon>Chryseobacterium group</taxon>
        <taxon>Chryseobacterium</taxon>
    </lineage>
</organism>
<evidence type="ECO:0000313" key="1">
    <source>
        <dbReference type="EMBL" id="PWN61696.1"/>
    </source>
</evidence>
<reference evidence="1 2" key="1">
    <citation type="submission" date="2018-04" db="EMBL/GenBank/DDBJ databases">
        <title>Chryseobacterium oncorhynchi 701B-08T from rainbow trout, and Chryseobacterium viscerum 687B-08T from diseased fish.</title>
        <authorList>
            <person name="Jeong J.-J."/>
            <person name="Lee Y.J."/>
            <person name="Pathiraja D."/>
            <person name="Park B."/>
            <person name="Choi I.-G."/>
            <person name="Kim K.D."/>
        </authorList>
    </citation>
    <scope>NUCLEOTIDE SEQUENCE [LARGE SCALE GENOMIC DNA]</scope>
    <source>
        <strain evidence="1 2">687B-08</strain>
    </source>
</reference>
<dbReference type="AlphaFoldDB" id="A0A316WML7"/>
<proteinExistence type="predicted"/>
<dbReference type="Pfam" id="PF12532">
    <property type="entry name" value="DUF3732"/>
    <property type="match status" value="1"/>
</dbReference>
<gene>
    <name evidence="1" type="ORF">C1634_010480</name>
</gene>
<accession>A0A316WML7</accession>